<comment type="caution">
    <text evidence="2">The sequence shown here is derived from an EMBL/GenBank/DDBJ whole genome shotgun (WGS) entry which is preliminary data.</text>
</comment>
<organism evidence="2 3">
    <name type="scientific">Dialister succinatiphilus YIT 11850</name>
    <dbReference type="NCBI Taxonomy" id="742743"/>
    <lineage>
        <taxon>Bacteria</taxon>
        <taxon>Bacillati</taxon>
        <taxon>Bacillota</taxon>
        <taxon>Negativicutes</taxon>
        <taxon>Veillonellales</taxon>
        <taxon>Veillonellaceae</taxon>
        <taxon>Dialister</taxon>
    </lineage>
</organism>
<reference evidence="2 3" key="1">
    <citation type="submission" date="2011-11" db="EMBL/GenBank/DDBJ databases">
        <title>The Genome Sequence of Dialister succinatiphilus YIT 11850.</title>
        <authorList>
            <consortium name="The Broad Institute Genome Sequencing Platform"/>
            <person name="Earl A."/>
            <person name="Ward D."/>
            <person name="Feldgarden M."/>
            <person name="Gevers D."/>
            <person name="Morotomi M."/>
            <person name="Young S.K."/>
            <person name="Zeng Q."/>
            <person name="Gargeya S."/>
            <person name="Fitzgerald M."/>
            <person name="Haas B."/>
            <person name="Abouelleil A."/>
            <person name="Alvarado L."/>
            <person name="Arachchi H.M."/>
            <person name="Berlin A."/>
            <person name="Brown A."/>
            <person name="Chapman S.B."/>
            <person name="Dunbar C."/>
            <person name="Gearin G."/>
            <person name="Goldberg J."/>
            <person name="Griggs A."/>
            <person name="Gujja S."/>
            <person name="Heiman D."/>
            <person name="Howarth C."/>
            <person name="Lui A."/>
            <person name="MacDonald P.J.P."/>
            <person name="Montmayeur A."/>
            <person name="Murphy C."/>
            <person name="Neiman D."/>
            <person name="Pearson M."/>
            <person name="Priest M."/>
            <person name="Roberts A."/>
            <person name="Saif S."/>
            <person name="Shea T."/>
            <person name="Sisk P."/>
            <person name="Stolte C."/>
            <person name="Sykes S."/>
            <person name="Wortman J."/>
            <person name="Nusbaum C."/>
            <person name="Birren B."/>
        </authorList>
    </citation>
    <scope>NUCLEOTIDE SEQUENCE [LARGE SCALE GENOMIC DNA]</scope>
    <source>
        <strain evidence="2 3">YIT 11850</strain>
    </source>
</reference>
<dbReference type="AlphaFoldDB" id="H1CZB4"/>
<evidence type="ECO:0000313" key="2">
    <source>
        <dbReference type="EMBL" id="EHO63282.1"/>
    </source>
</evidence>
<evidence type="ECO:0000256" key="1">
    <source>
        <dbReference type="SAM" id="SignalP"/>
    </source>
</evidence>
<evidence type="ECO:0000313" key="3">
    <source>
        <dbReference type="Proteomes" id="UP000003277"/>
    </source>
</evidence>
<gene>
    <name evidence="2" type="ORF">HMPREF9453_00707</name>
</gene>
<dbReference type="EMBL" id="ADLT01000017">
    <property type="protein sequence ID" value="EHO63282.1"/>
    <property type="molecule type" value="Genomic_DNA"/>
</dbReference>
<protein>
    <submittedName>
        <fullName evidence="2">Uncharacterized protein</fullName>
    </submittedName>
</protein>
<accession>H1CZB4</accession>
<keyword evidence="3" id="KW-1185">Reference proteome</keyword>
<feature type="signal peptide" evidence="1">
    <location>
        <begin position="1"/>
        <end position="26"/>
    </location>
</feature>
<dbReference type="eggNOG" id="ENOG5033MIJ">
    <property type="taxonomic scope" value="Bacteria"/>
</dbReference>
<proteinExistence type="predicted"/>
<dbReference type="PATRIC" id="fig|742743.3.peg.716"/>
<name>H1CZB4_9FIRM</name>
<feature type="chain" id="PRO_5039315971" evidence="1">
    <location>
        <begin position="27"/>
        <end position="361"/>
    </location>
</feature>
<dbReference type="OrthoDB" id="1627708at2"/>
<dbReference type="STRING" id="742743.HMPREF9453_00707"/>
<sequence>MKYRMKAALLAICVSACSAFGFSVYAEGSHAAAAVSDQTAGAGVNHSAEKKQGGEAHSLFPISGKTLSAFDFSVGGVSLGDSISSLSSRGTAEKVIHENTRDSYIFKDMTVKRTAPFLLSYSHRVDLPEDFKFPGKGISEIDVSGAGAKTPRGIGVGSSREDVLRAYGRPLMVLWDGRGKSFHFRYGSGLQEMDVTLTGDKVSSIRLASLTSPVKRGDVSYDSGEGPLYLGDRDFKVAGYELGSTFQAHPFEEWEKKMANPKEEILYFPGYAVRLTVKSSLISALFLTDNRMVTSRGLSLGDDVSTVDLLYGKPHRVEMNVSGSEPKTSYIYFSKGKSDVLIINFSKNKVEGIVNAMNPTK</sequence>
<keyword evidence="1" id="KW-0732">Signal</keyword>
<dbReference type="RefSeq" id="WP_008859211.1">
    <property type="nucleotide sequence ID" value="NZ_JH591187.1"/>
</dbReference>
<dbReference type="HOGENOM" id="CLU_745426_0_0_9"/>
<dbReference type="Proteomes" id="UP000003277">
    <property type="component" value="Unassembled WGS sequence"/>
</dbReference>